<reference evidence="1 2" key="1">
    <citation type="submission" date="2019-05" db="EMBL/GenBank/DDBJ databases">
        <title>Another draft genome of Portunus trituberculatus and its Hox gene families provides insights of decapod evolution.</title>
        <authorList>
            <person name="Jeong J.-H."/>
            <person name="Song I."/>
            <person name="Kim S."/>
            <person name="Choi T."/>
            <person name="Kim D."/>
            <person name="Ryu S."/>
            <person name="Kim W."/>
        </authorList>
    </citation>
    <scope>NUCLEOTIDE SEQUENCE [LARGE SCALE GENOMIC DNA]</scope>
    <source>
        <tissue evidence="1">Muscle</tissue>
    </source>
</reference>
<sequence length="21" mass="2133">MTLAALWLNTATGTAGSGKLR</sequence>
<organism evidence="1 2">
    <name type="scientific">Portunus trituberculatus</name>
    <name type="common">Swimming crab</name>
    <name type="synonym">Neptunus trituberculatus</name>
    <dbReference type="NCBI Taxonomy" id="210409"/>
    <lineage>
        <taxon>Eukaryota</taxon>
        <taxon>Metazoa</taxon>
        <taxon>Ecdysozoa</taxon>
        <taxon>Arthropoda</taxon>
        <taxon>Crustacea</taxon>
        <taxon>Multicrustacea</taxon>
        <taxon>Malacostraca</taxon>
        <taxon>Eumalacostraca</taxon>
        <taxon>Eucarida</taxon>
        <taxon>Decapoda</taxon>
        <taxon>Pleocyemata</taxon>
        <taxon>Brachyura</taxon>
        <taxon>Eubrachyura</taxon>
        <taxon>Portunoidea</taxon>
        <taxon>Portunidae</taxon>
        <taxon>Portuninae</taxon>
        <taxon>Portunus</taxon>
    </lineage>
</organism>
<evidence type="ECO:0000313" key="2">
    <source>
        <dbReference type="Proteomes" id="UP000324222"/>
    </source>
</evidence>
<evidence type="ECO:0000313" key="1">
    <source>
        <dbReference type="EMBL" id="MPC73726.1"/>
    </source>
</evidence>
<name>A0A5B7HVJ0_PORTR</name>
<gene>
    <name evidence="1" type="ORF">E2C01_068063</name>
</gene>
<accession>A0A5B7HVJ0</accession>
<dbReference type="EMBL" id="VSRR010037390">
    <property type="protein sequence ID" value="MPC73726.1"/>
    <property type="molecule type" value="Genomic_DNA"/>
</dbReference>
<dbReference type="AlphaFoldDB" id="A0A5B7HVJ0"/>
<protein>
    <submittedName>
        <fullName evidence="1">Uncharacterized protein</fullName>
    </submittedName>
</protein>
<dbReference type="Proteomes" id="UP000324222">
    <property type="component" value="Unassembled WGS sequence"/>
</dbReference>
<proteinExistence type="predicted"/>
<comment type="caution">
    <text evidence="1">The sequence shown here is derived from an EMBL/GenBank/DDBJ whole genome shotgun (WGS) entry which is preliminary data.</text>
</comment>
<keyword evidence="2" id="KW-1185">Reference proteome</keyword>